<feature type="compositionally biased region" description="Pro residues" evidence="2">
    <location>
        <begin position="104"/>
        <end position="115"/>
    </location>
</feature>
<feature type="region of interest" description="Disordered" evidence="2">
    <location>
        <begin position="286"/>
        <end position="308"/>
    </location>
</feature>
<accession>A0AAV9IYV6</accession>
<name>A0AAV9IYV6_CYACA</name>
<feature type="region of interest" description="Disordered" evidence="2">
    <location>
        <begin position="64"/>
        <end position="88"/>
    </location>
</feature>
<evidence type="ECO:0000256" key="2">
    <source>
        <dbReference type="SAM" id="MobiDB-lite"/>
    </source>
</evidence>
<organism evidence="3 4">
    <name type="scientific">Cyanidium caldarium</name>
    <name type="common">Red alga</name>
    <dbReference type="NCBI Taxonomy" id="2771"/>
    <lineage>
        <taxon>Eukaryota</taxon>
        <taxon>Rhodophyta</taxon>
        <taxon>Bangiophyceae</taxon>
        <taxon>Cyanidiales</taxon>
        <taxon>Cyanidiaceae</taxon>
        <taxon>Cyanidium</taxon>
    </lineage>
</organism>
<dbReference type="Proteomes" id="UP001301350">
    <property type="component" value="Unassembled WGS sequence"/>
</dbReference>
<protein>
    <submittedName>
        <fullName evidence="3">Uncharacterized protein</fullName>
    </submittedName>
</protein>
<proteinExistence type="predicted"/>
<feature type="compositionally biased region" description="Basic and acidic residues" evidence="2">
    <location>
        <begin position="8"/>
        <end position="18"/>
    </location>
</feature>
<keyword evidence="1" id="KW-0175">Coiled coil</keyword>
<gene>
    <name evidence="3" type="ORF">CDCA_CDCA11G3305</name>
</gene>
<evidence type="ECO:0000313" key="3">
    <source>
        <dbReference type="EMBL" id="KAK4537280.1"/>
    </source>
</evidence>
<feature type="region of interest" description="Disordered" evidence="2">
    <location>
        <begin position="104"/>
        <end position="203"/>
    </location>
</feature>
<dbReference type="EMBL" id="JANCYW010000011">
    <property type="protein sequence ID" value="KAK4537280.1"/>
    <property type="molecule type" value="Genomic_DNA"/>
</dbReference>
<reference evidence="3 4" key="1">
    <citation type="submission" date="2022-07" db="EMBL/GenBank/DDBJ databases">
        <title>Genome-wide signatures of adaptation to extreme environments.</title>
        <authorList>
            <person name="Cho C.H."/>
            <person name="Yoon H.S."/>
        </authorList>
    </citation>
    <scope>NUCLEOTIDE SEQUENCE [LARGE SCALE GENOMIC DNA]</scope>
    <source>
        <strain evidence="3 4">DBV 063 E5</strain>
    </source>
</reference>
<comment type="caution">
    <text evidence="3">The sequence shown here is derived from an EMBL/GenBank/DDBJ whole genome shotgun (WGS) entry which is preliminary data.</text>
</comment>
<feature type="compositionally biased region" description="Basic residues" evidence="2">
    <location>
        <begin position="65"/>
        <end position="77"/>
    </location>
</feature>
<feature type="compositionally biased region" description="Polar residues" evidence="2">
    <location>
        <begin position="182"/>
        <end position="201"/>
    </location>
</feature>
<feature type="region of interest" description="Disordered" evidence="2">
    <location>
        <begin position="1"/>
        <end position="27"/>
    </location>
</feature>
<evidence type="ECO:0000313" key="4">
    <source>
        <dbReference type="Proteomes" id="UP001301350"/>
    </source>
</evidence>
<feature type="coiled-coil region" evidence="1">
    <location>
        <begin position="320"/>
        <end position="347"/>
    </location>
</feature>
<keyword evidence="4" id="KW-1185">Reference proteome</keyword>
<dbReference type="AlphaFoldDB" id="A0AAV9IYV6"/>
<sequence>MGTKRRNTREYAPLEKSTEWITPERPVAEGNAAARGTWGEGSAGTIATPLTIAYRAGSFRDAKGKRGWKKKWGRKKGAVTSSGRLARGVSEGGWAGPYCLLMGMPPPPPPPPFPRPSADHGTPTGHSVRREAPAWAHYRRRGSWDTPWPLHKASATRTPEAPTVTRSDGDAKAAATRKTPSRSRGTSSPWRPTPGTESHQVASAEAVWATGCETEMGNLDGEHADAIPLETLPGGRRRGHRRTGSIVYFQSTGAARKPTMPMQPAEDVASDSGARVAALADATNRAPVRAARAKGLSPKTGRPSPERLHHHTEELLLENARFLAEHIRHLETRIAALEQENRSLHARQAHVPSSNAS</sequence>
<evidence type="ECO:0000256" key="1">
    <source>
        <dbReference type="SAM" id="Coils"/>
    </source>
</evidence>